<evidence type="ECO:0000256" key="5">
    <source>
        <dbReference type="ARBA" id="ARBA00022692"/>
    </source>
</evidence>
<feature type="transmembrane region" description="Helical" evidence="9">
    <location>
        <begin position="92"/>
        <end position="112"/>
    </location>
</feature>
<dbReference type="STRING" id="356660.SAMN05444336_104194"/>
<evidence type="ECO:0000256" key="8">
    <source>
        <dbReference type="ARBA" id="ARBA00038436"/>
    </source>
</evidence>
<organism evidence="11 12">
    <name type="scientific">Albimonas donghaensis</name>
    <dbReference type="NCBI Taxonomy" id="356660"/>
    <lineage>
        <taxon>Bacteria</taxon>
        <taxon>Pseudomonadati</taxon>
        <taxon>Pseudomonadota</taxon>
        <taxon>Alphaproteobacteria</taxon>
        <taxon>Rhodobacterales</taxon>
        <taxon>Paracoccaceae</taxon>
        <taxon>Albimonas</taxon>
    </lineage>
</organism>
<reference evidence="11 12" key="1">
    <citation type="submission" date="2016-10" db="EMBL/GenBank/DDBJ databases">
        <authorList>
            <person name="de Groot N.N."/>
        </authorList>
    </citation>
    <scope>NUCLEOTIDE SEQUENCE [LARGE SCALE GENOMIC DNA]</scope>
    <source>
        <strain evidence="11 12">DSM 17890</strain>
    </source>
</reference>
<feature type="transmembrane region" description="Helical" evidence="9">
    <location>
        <begin position="132"/>
        <end position="153"/>
    </location>
</feature>
<evidence type="ECO:0000256" key="7">
    <source>
        <dbReference type="ARBA" id="ARBA00023136"/>
    </source>
</evidence>
<feature type="transmembrane region" description="Helical" evidence="9">
    <location>
        <begin position="53"/>
        <end position="71"/>
    </location>
</feature>
<dbReference type="EMBL" id="FNMZ01000004">
    <property type="protein sequence ID" value="SDX29188.1"/>
    <property type="molecule type" value="Genomic_DNA"/>
</dbReference>
<evidence type="ECO:0000256" key="9">
    <source>
        <dbReference type="RuleBase" id="RU369079"/>
    </source>
</evidence>
<name>A0A1H3AIN1_9RHOB</name>
<evidence type="ECO:0000313" key="12">
    <source>
        <dbReference type="Proteomes" id="UP000199118"/>
    </source>
</evidence>
<keyword evidence="4 9" id="KW-0997">Cell inner membrane</keyword>
<dbReference type="AlphaFoldDB" id="A0A1H3AIN1"/>
<dbReference type="Pfam" id="PF04290">
    <property type="entry name" value="DctQ"/>
    <property type="match status" value="1"/>
</dbReference>
<dbReference type="GO" id="GO:0022857">
    <property type="term" value="F:transmembrane transporter activity"/>
    <property type="evidence" value="ECO:0007669"/>
    <property type="project" value="UniProtKB-UniRule"/>
</dbReference>
<evidence type="ECO:0000259" key="10">
    <source>
        <dbReference type="Pfam" id="PF04290"/>
    </source>
</evidence>
<evidence type="ECO:0000313" key="11">
    <source>
        <dbReference type="EMBL" id="SDX29188.1"/>
    </source>
</evidence>
<keyword evidence="12" id="KW-1185">Reference proteome</keyword>
<dbReference type="Proteomes" id="UP000199118">
    <property type="component" value="Unassembled WGS sequence"/>
</dbReference>
<dbReference type="GO" id="GO:0005886">
    <property type="term" value="C:plasma membrane"/>
    <property type="evidence" value="ECO:0007669"/>
    <property type="project" value="UniProtKB-SubCell"/>
</dbReference>
<comment type="subunit">
    <text evidence="9">The complex comprises the extracytoplasmic solute receptor protein and the two transmembrane proteins.</text>
</comment>
<dbReference type="GO" id="GO:0015740">
    <property type="term" value="P:C4-dicarboxylate transport"/>
    <property type="evidence" value="ECO:0007669"/>
    <property type="project" value="TreeGrafter"/>
</dbReference>
<evidence type="ECO:0000256" key="4">
    <source>
        <dbReference type="ARBA" id="ARBA00022519"/>
    </source>
</evidence>
<evidence type="ECO:0000256" key="3">
    <source>
        <dbReference type="ARBA" id="ARBA00022475"/>
    </source>
</evidence>
<dbReference type="RefSeq" id="WP_218133408.1">
    <property type="nucleotide sequence ID" value="NZ_FNMZ01000004.1"/>
</dbReference>
<keyword evidence="6 9" id="KW-1133">Transmembrane helix</keyword>
<comment type="subcellular location">
    <subcellularLocation>
        <location evidence="1 9">Cell inner membrane</location>
        <topology evidence="1 9">Multi-pass membrane protein</topology>
    </subcellularLocation>
</comment>
<dbReference type="PANTHER" id="PTHR35011">
    <property type="entry name" value="2,3-DIKETO-L-GULONATE TRAP TRANSPORTER SMALL PERMEASE PROTEIN YIAM"/>
    <property type="match status" value="1"/>
</dbReference>
<comment type="similarity">
    <text evidence="8 9">Belongs to the TRAP transporter small permease family.</text>
</comment>
<dbReference type="InterPro" id="IPR007387">
    <property type="entry name" value="TRAP_DctQ"/>
</dbReference>
<evidence type="ECO:0000256" key="2">
    <source>
        <dbReference type="ARBA" id="ARBA00022448"/>
    </source>
</evidence>
<gene>
    <name evidence="11" type="ORF">SAMN05444336_104194</name>
</gene>
<dbReference type="InterPro" id="IPR055348">
    <property type="entry name" value="DctQ"/>
</dbReference>
<feature type="transmembrane region" description="Helical" evidence="9">
    <location>
        <begin position="16"/>
        <end position="41"/>
    </location>
</feature>
<protein>
    <recommendedName>
        <fullName evidence="9">TRAP transporter small permease protein</fullName>
    </recommendedName>
</protein>
<accession>A0A1H3AIN1</accession>
<evidence type="ECO:0000256" key="6">
    <source>
        <dbReference type="ARBA" id="ARBA00022989"/>
    </source>
</evidence>
<dbReference type="PANTHER" id="PTHR35011:SF10">
    <property type="entry name" value="TRAP TRANSPORTER SMALL PERMEASE PROTEIN"/>
    <property type="match status" value="1"/>
</dbReference>
<comment type="function">
    <text evidence="9">Part of the tripartite ATP-independent periplasmic (TRAP) transport system.</text>
</comment>
<sequence length="183" mass="19621">MSDRVASPLRRTLDAIYLASGALSGICLVGIAVTIVAQVVGRELGFVVDSTETAGFCLAASTFFGLAYAFRGGAHVRVTLLIRYAGPLPRKLVELWCIGFAICAFAYFLYWAVDLVYFSWKFNELSPGLLAIPFWIPRLAMAVGSAVFLLALVDEFIAVARGGTPTYEANAETALGDLPEAGE</sequence>
<feature type="domain" description="Tripartite ATP-independent periplasmic transporters DctQ component" evidence="10">
    <location>
        <begin position="31"/>
        <end position="161"/>
    </location>
</feature>
<keyword evidence="3" id="KW-1003">Cell membrane</keyword>
<evidence type="ECO:0000256" key="1">
    <source>
        <dbReference type="ARBA" id="ARBA00004429"/>
    </source>
</evidence>
<proteinExistence type="inferred from homology"/>
<keyword evidence="5 9" id="KW-0812">Transmembrane</keyword>
<keyword evidence="2 9" id="KW-0813">Transport</keyword>
<keyword evidence="7 9" id="KW-0472">Membrane</keyword>